<proteinExistence type="predicted"/>
<keyword evidence="2" id="KW-0812">Transmembrane</keyword>
<organism evidence="3 4">
    <name type="scientific">Cytobacillus gottheilii</name>
    <dbReference type="NCBI Taxonomy" id="859144"/>
    <lineage>
        <taxon>Bacteria</taxon>
        <taxon>Bacillati</taxon>
        <taxon>Bacillota</taxon>
        <taxon>Bacilli</taxon>
        <taxon>Bacillales</taxon>
        <taxon>Bacillaceae</taxon>
        <taxon>Cytobacillus</taxon>
    </lineage>
</organism>
<gene>
    <name evidence="3" type="ORF">J1899_18390</name>
</gene>
<evidence type="ECO:0000313" key="4">
    <source>
        <dbReference type="Proteomes" id="UP000679247"/>
    </source>
</evidence>
<evidence type="ECO:0000256" key="1">
    <source>
        <dbReference type="SAM" id="Coils"/>
    </source>
</evidence>
<evidence type="ECO:0000313" key="3">
    <source>
        <dbReference type="EMBL" id="QVY60919.1"/>
    </source>
</evidence>
<dbReference type="EMBL" id="CP071709">
    <property type="protein sequence ID" value="QVY60919.1"/>
    <property type="molecule type" value="Genomic_DNA"/>
</dbReference>
<keyword evidence="2" id="KW-0472">Membrane</keyword>
<evidence type="ECO:0000256" key="2">
    <source>
        <dbReference type="SAM" id="Phobius"/>
    </source>
</evidence>
<keyword evidence="1" id="KW-0175">Coiled coil</keyword>
<keyword evidence="2" id="KW-1133">Transmembrane helix</keyword>
<dbReference type="Proteomes" id="UP000679247">
    <property type="component" value="Chromosome"/>
</dbReference>
<name>A0ABX8F9S4_9BACI</name>
<feature type="transmembrane region" description="Helical" evidence="2">
    <location>
        <begin position="72"/>
        <end position="90"/>
    </location>
</feature>
<reference evidence="3 4" key="1">
    <citation type="submission" date="2021-03" db="EMBL/GenBank/DDBJ databases">
        <title>The first data on the complete genome of the tetrodotoxin-producing bacterium.</title>
        <authorList>
            <person name="Melnikova D.I."/>
            <person name="Nijland R."/>
            <person name="Magarlamov T.Y."/>
        </authorList>
    </citation>
    <scope>NUCLEOTIDE SEQUENCE [LARGE SCALE GENOMIC DNA]</scope>
    <source>
        <strain evidence="3 4">1839</strain>
    </source>
</reference>
<feature type="coiled-coil region" evidence="1">
    <location>
        <begin position="1"/>
        <end position="28"/>
    </location>
</feature>
<accession>A0ABX8F9S4</accession>
<protein>
    <submittedName>
        <fullName evidence="3">Uncharacterized protein</fullName>
    </submittedName>
</protein>
<dbReference type="RefSeq" id="WP_214475700.1">
    <property type="nucleotide sequence ID" value="NZ_CP071709.1"/>
</dbReference>
<keyword evidence="4" id="KW-1185">Reference proteome</keyword>
<sequence length="97" mass="11364">MDDVVERLDNHEDRIKSLEEYRLQQEKVNLEIKSQLTATEMTVIKESNKQQEMTKQLLDHVLNSKRFTQEQFWKFTGAAAGTGGLLYLIFEAFVNKQ</sequence>